<dbReference type="AlphaFoldDB" id="A0ABD2YKI7"/>
<keyword evidence="1" id="KW-0472">Membrane</keyword>
<keyword evidence="3" id="KW-1185">Reference proteome</keyword>
<name>A0ABD2YKI7_9GENT</name>
<keyword evidence="1" id="KW-0812">Transmembrane</keyword>
<dbReference type="Proteomes" id="UP001630127">
    <property type="component" value="Unassembled WGS sequence"/>
</dbReference>
<protein>
    <submittedName>
        <fullName evidence="2">Uncharacterized protein</fullName>
    </submittedName>
</protein>
<gene>
    <name evidence="2" type="ORF">ACH5RR_032588</name>
</gene>
<dbReference type="EMBL" id="JBJUIK010000013">
    <property type="protein sequence ID" value="KAL3507206.1"/>
    <property type="molecule type" value="Genomic_DNA"/>
</dbReference>
<keyword evidence="1" id="KW-1133">Transmembrane helix</keyword>
<sequence length="218" mass="24868">MFSLVTVVPYLQVYAAFAFALVVTMIDVPIPVTEPSAYMKEFAAFFPLEVIQKLALLFRFCLVTFFYIGRFIREPLKIDASTNNRTQPSKAKVYVELDVLNPRLRCVRISNGDKGFWQPIDTKLFPFIIINPSSIAFSSASWTKHLPYELEQAVKKQPCSSRIMCTTPTNIHLDPAISKRSPSKRQETRGSNIEVCDYPFYHDTSLISALQGSEWKIQ</sequence>
<feature type="transmembrane region" description="Helical" evidence="1">
    <location>
        <begin position="7"/>
        <end position="30"/>
    </location>
</feature>
<feature type="transmembrane region" description="Helical" evidence="1">
    <location>
        <begin position="50"/>
        <end position="68"/>
    </location>
</feature>
<accession>A0ABD2YKI7</accession>
<reference evidence="2 3" key="1">
    <citation type="submission" date="2024-11" db="EMBL/GenBank/DDBJ databases">
        <title>A near-complete genome assembly of Cinchona calisaya.</title>
        <authorList>
            <person name="Lian D.C."/>
            <person name="Zhao X.W."/>
            <person name="Wei L."/>
        </authorList>
    </citation>
    <scope>NUCLEOTIDE SEQUENCE [LARGE SCALE GENOMIC DNA]</scope>
    <source>
        <tissue evidence="2">Nenye</tissue>
    </source>
</reference>
<organism evidence="2 3">
    <name type="scientific">Cinchona calisaya</name>
    <dbReference type="NCBI Taxonomy" id="153742"/>
    <lineage>
        <taxon>Eukaryota</taxon>
        <taxon>Viridiplantae</taxon>
        <taxon>Streptophyta</taxon>
        <taxon>Embryophyta</taxon>
        <taxon>Tracheophyta</taxon>
        <taxon>Spermatophyta</taxon>
        <taxon>Magnoliopsida</taxon>
        <taxon>eudicotyledons</taxon>
        <taxon>Gunneridae</taxon>
        <taxon>Pentapetalae</taxon>
        <taxon>asterids</taxon>
        <taxon>lamiids</taxon>
        <taxon>Gentianales</taxon>
        <taxon>Rubiaceae</taxon>
        <taxon>Cinchonoideae</taxon>
        <taxon>Cinchoneae</taxon>
        <taxon>Cinchona</taxon>
    </lineage>
</organism>
<proteinExistence type="predicted"/>
<evidence type="ECO:0000256" key="1">
    <source>
        <dbReference type="SAM" id="Phobius"/>
    </source>
</evidence>
<evidence type="ECO:0000313" key="3">
    <source>
        <dbReference type="Proteomes" id="UP001630127"/>
    </source>
</evidence>
<evidence type="ECO:0000313" key="2">
    <source>
        <dbReference type="EMBL" id="KAL3507206.1"/>
    </source>
</evidence>
<comment type="caution">
    <text evidence="2">The sequence shown here is derived from an EMBL/GenBank/DDBJ whole genome shotgun (WGS) entry which is preliminary data.</text>
</comment>